<sequence>MNKKILILLIIITTIFSISAGAYYKDENPTLEILKVRDAERYIREARQSFNKANNKFEFLYQAELKINFSRLQELYQQLIRSYQNGDQTSLNKLTIEIKKLAQKIDLMCLESKQIQLRGLWLDHGTFARTKGRAGLAKLLDQAVKANLNTIFAEIYYKGKTVIPSNQLFQQDSIFADWTEDPLQVLLEEAARRNLEVHGWVWVFNENTVGKPGVILNQHPDWANKSKQGKIITYHNSSWLSPARPEVRKYLQQRYLYLVKNYQLAGINFDYIRYPEEYQASFGYDQVSRELFQAKYGLDPLTIKASSPEADLWNKFRENLVTQMVKESSQLLKKADPELLLSADVIPGRQEARYRVLQDWSYWLEKDYLDFVLPMTYTENLFSELENWLLSDRKAVKKPLYPGISVFKLSQSELIQQINEINQLNPNGFSLFAAAHLTADDYFNLGQGILRKKAIIPFRQPAKSLKVLQELILKRINLLKSQQEINNQTAIALRGYLNQILKTKEQSLTLAGFIDQQDLKLSQQANLVLAKDFAYLADIIKLY</sequence>
<keyword evidence="1" id="KW-0732">Signal</keyword>
<dbReference type="PANTHER" id="PTHR43405">
    <property type="entry name" value="GLYCOSYL HYDROLASE DIGH"/>
    <property type="match status" value="1"/>
</dbReference>
<feature type="domain" description="Glycosyl hydrolase-like 10" evidence="2">
    <location>
        <begin position="117"/>
        <end position="405"/>
    </location>
</feature>
<evidence type="ECO:0000256" key="1">
    <source>
        <dbReference type="ARBA" id="ARBA00022729"/>
    </source>
</evidence>
<proteinExistence type="predicted"/>
<keyword evidence="4" id="KW-1185">Reference proteome</keyword>
<dbReference type="RefSeq" id="WP_089862386.1">
    <property type="nucleotide sequence ID" value="NZ_FOTI01000042.1"/>
</dbReference>
<reference evidence="3 4" key="1">
    <citation type="submission" date="2016-10" db="EMBL/GenBank/DDBJ databases">
        <authorList>
            <person name="de Groot N.N."/>
        </authorList>
    </citation>
    <scope>NUCLEOTIDE SEQUENCE [LARGE SCALE GENOMIC DNA]</scope>
    <source>
        <strain evidence="3 4">ATCC 51327</strain>
    </source>
</reference>
<dbReference type="STRING" id="29563.SAMN02983006_02360"/>
<dbReference type="InterPro" id="IPR003790">
    <property type="entry name" value="GHL10"/>
</dbReference>
<gene>
    <name evidence="3" type="ORF">SAMN02983006_02360</name>
</gene>
<dbReference type="Gene3D" id="3.20.20.80">
    <property type="entry name" value="Glycosidases"/>
    <property type="match status" value="1"/>
</dbReference>
<dbReference type="AlphaFoldDB" id="A0A1I4LMJ9"/>
<dbReference type="Pfam" id="PF02638">
    <property type="entry name" value="GHL10"/>
    <property type="match status" value="1"/>
</dbReference>
<dbReference type="InterPro" id="IPR017853">
    <property type="entry name" value="GH"/>
</dbReference>
<dbReference type="EMBL" id="FOTI01000042">
    <property type="protein sequence ID" value="SFL92234.1"/>
    <property type="molecule type" value="Genomic_DNA"/>
</dbReference>
<organism evidence="3 4">
    <name type="scientific">Halanaerobium salsuginis</name>
    <dbReference type="NCBI Taxonomy" id="29563"/>
    <lineage>
        <taxon>Bacteria</taxon>
        <taxon>Bacillati</taxon>
        <taxon>Bacillota</taxon>
        <taxon>Clostridia</taxon>
        <taxon>Halanaerobiales</taxon>
        <taxon>Halanaerobiaceae</taxon>
        <taxon>Halanaerobium</taxon>
    </lineage>
</organism>
<evidence type="ECO:0000313" key="4">
    <source>
        <dbReference type="Proteomes" id="UP000199006"/>
    </source>
</evidence>
<protein>
    <submittedName>
        <fullName evidence="3">Uncharacterized lipoprotein YddW, UPF0748 family</fullName>
    </submittedName>
</protein>
<dbReference type="Proteomes" id="UP000199006">
    <property type="component" value="Unassembled WGS sequence"/>
</dbReference>
<dbReference type="SUPFAM" id="SSF51445">
    <property type="entry name" value="(Trans)glycosidases"/>
    <property type="match status" value="1"/>
</dbReference>
<dbReference type="InterPro" id="IPR052177">
    <property type="entry name" value="Divisome_Glycosyl_Hydrolase"/>
</dbReference>
<keyword evidence="3" id="KW-0449">Lipoprotein</keyword>
<evidence type="ECO:0000313" key="3">
    <source>
        <dbReference type="EMBL" id="SFL92234.1"/>
    </source>
</evidence>
<accession>A0A1I4LMJ9</accession>
<dbReference type="PANTHER" id="PTHR43405:SF1">
    <property type="entry name" value="GLYCOSYL HYDROLASE DIGH"/>
    <property type="match status" value="1"/>
</dbReference>
<evidence type="ECO:0000259" key="2">
    <source>
        <dbReference type="Pfam" id="PF02638"/>
    </source>
</evidence>
<name>A0A1I4LMJ9_9FIRM</name>
<dbReference type="OrthoDB" id="9760892at2"/>